<proteinExistence type="predicted"/>
<dbReference type="Proteomes" id="UP000663889">
    <property type="component" value="Unassembled WGS sequence"/>
</dbReference>
<name>A0A815X746_9BILA</name>
<feature type="compositionally biased region" description="Low complexity" evidence="1">
    <location>
        <begin position="29"/>
        <end position="41"/>
    </location>
</feature>
<dbReference type="EMBL" id="CAJNOU010010415">
    <property type="protein sequence ID" value="CAF1552180.1"/>
    <property type="molecule type" value="Genomic_DNA"/>
</dbReference>
<evidence type="ECO:0000256" key="1">
    <source>
        <dbReference type="SAM" id="MobiDB-lite"/>
    </source>
</evidence>
<organism evidence="2 3">
    <name type="scientific">Rotaria sordida</name>
    <dbReference type="NCBI Taxonomy" id="392033"/>
    <lineage>
        <taxon>Eukaryota</taxon>
        <taxon>Metazoa</taxon>
        <taxon>Spiralia</taxon>
        <taxon>Gnathifera</taxon>
        <taxon>Rotifera</taxon>
        <taxon>Eurotatoria</taxon>
        <taxon>Bdelloidea</taxon>
        <taxon>Philodinida</taxon>
        <taxon>Philodinidae</taxon>
        <taxon>Rotaria</taxon>
    </lineage>
</organism>
<feature type="region of interest" description="Disordered" evidence="1">
    <location>
        <begin position="25"/>
        <end position="48"/>
    </location>
</feature>
<evidence type="ECO:0000313" key="3">
    <source>
        <dbReference type="Proteomes" id="UP000663889"/>
    </source>
</evidence>
<comment type="caution">
    <text evidence="2">The sequence shown here is derived from an EMBL/GenBank/DDBJ whole genome shotgun (WGS) entry which is preliminary data.</text>
</comment>
<dbReference type="AlphaFoldDB" id="A0A815X746"/>
<gene>
    <name evidence="2" type="ORF">SEV965_LOCUS38751</name>
</gene>
<feature type="non-terminal residue" evidence="2">
    <location>
        <position position="48"/>
    </location>
</feature>
<protein>
    <submittedName>
        <fullName evidence="2">Uncharacterized protein</fullName>
    </submittedName>
</protein>
<evidence type="ECO:0000313" key="2">
    <source>
        <dbReference type="EMBL" id="CAF1552180.1"/>
    </source>
</evidence>
<sequence length="48" mass="5111">MGIAWNKLGSLFRSDYSSVHVRAVQPVNSSSSTKISPTRSSAKSCPAN</sequence>
<reference evidence="2" key="1">
    <citation type="submission" date="2021-02" db="EMBL/GenBank/DDBJ databases">
        <authorList>
            <person name="Nowell W R."/>
        </authorList>
    </citation>
    <scope>NUCLEOTIDE SEQUENCE</scope>
</reference>
<accession>A0A815X746</accession>